<evidence type="ECO:0000313" key="1">
    <source>
        <dbReference type="EMBL" id="PRD43521.1"/>
    </source>
</evidence>
<protein>
    <submittedName>
        <fullName evidence="1">Uncharacterized protein</fullName>
    </submittedName>
</protein>
<sequence length="65" mass="7117">MFPGLQGTYADERTGEIALDIYAPEAEGIDIEAVRTLAERRLSAPLRIDMVDSKLTLAGPKRADQ</sequence>
<comment type="caution">
    <text evidence="1">The sequence shown here is derived from an EMBL/GenBank/DDBJ whole genome shotgun (WGS) entry which is preliminary data.</text>
</comment>
<reference evidence="1 2" key="1">
    <citation type="submission" date="2018-02" db="EMBL/GenBank/DDBJ databases">
        <title>The draft genome of Phyllobacterium sp. 1N-3.</title>
        <authorList>
            <person name="Liu L."/>
            <person name="Li L."/>
            <person name="Zhang X."/>
            <person name="Wang T."/>
            <person name="Liang L."/>
        </authorList>
    </citation>
    <scope>NUCLEOTIDE SEQUENCE [LARGE SCALE GENOMIC DNA]</scope>
    <source>
        <strain evidence="1 2">1N-3</strain>
    </source>
</reference>
<accession>A0A2S9ISM0</accession>
<keyword evidence="2" id="KW-1185">Reference proteome</keyword>
<name>A0A2S9ISM0_9HYPH</name>
<gene>
    <name evidence="1" type="ORF">C5748_09615</name>
</gene>
<dbReference type="Proteomes" id="UP000239434">
    <property type="component" value="Unassembled WGS sequence"/>
</dbReference>
<dbReference type="EMBL" id="PVBR01000006">
    <property type="protein sequence ID" value="PRD43521.1"/>
    <property type="molecule type" value="Genomic_DNA"/>
</dbReference>
<organism evidence="1 2">
    <name type="scientific">Phyllobacterium phragmitis</name>
    <dbReference type="NCBI Taxonomy" id="2670329"/>
    <lineage>
        <taxon>Bacteria</taxon>
        <taxon>Pseudomonadati</taxon>
        <taxon>Pseudomonadota</taxon>
        <taxon>Alphaproteobacteria</taxon>
        <taxon>Hyphomicrobiales</taxon>
        <taxon>Phyllobacteriaceae</taxon>
        <taxon>Phyllobacterium</taxon>
    </lineage>
</organism>
<dbReference type="RefSeq" id="WP_105741733.1">
    <property type="nucleotide sequence ID" value="NZ_PVBR01000006.1"/>
</dbReference>
<dbReference type="AlphaFoldDB" id="A0A2S9ISM0"/>
<proteinExistence type="predicted"/>
<evidence type="ECO:0000313" key="2">
    <source>
        <dbReference type="Proteomes" id="UP000239434"/>
    </source>
</evidence>